<keyword evidence="2" id="KW-1185">Reference proteome</keyword>
<organism evidence="1 2">
    <name type="scientific">Gymnopilus junonius</name>
    <name type="common">Spectacular rustgill mushroom</name>
    <name type="synonym">Gymnopilus spectabilis subsp. junonius</name>
    <dbReference type="NCBI Taxonomy" id="109634"/>
    <lineage>
        <taxon>Eukaryota</taxon>
        <taxon>Fungi</taxon>
        <taxon>Dikarya</taxon>
        <taxon>Basidiomycota</taxon>
        <taxon>Agaricomycotina</taxon>
        <taxon>Agaricomycetes</taxon>
        <taxon>Agaricomycetidae</taxon>
        <taxon>Agaricales</taxon>
        <taxon>Agaricineae</taxon>
        <taxon>Hymenogastraceae</taxon>
        <taxon>Gymnopilus</taxon>
    </lineage>
</organism>
<comment type="caution">
    <text evidence="1">The sequence shown here is derived from an EMBL/GenBank/DDBJ whole genome shotgun (WGS) entry which is preliminary data.</text>
</comment>
<protein>
    <submittedName>
        <fullName evidence="1">Uncharacterized protein</fullName>
    </submittedName>
</protein>
<name>A0A9P5N8F8_GYMJU</name>
<gene>
    <name evidence="1" type="ORF">CPB84DRAFT_1753206</name>
</gene>
<evidence type="ECO:0000313" key="1">
    <source>
        <dbReference type="EMBL" id="KAF8873644.1"/>
    </source>
</evidence>
<dbReference type="Proteomes" id="UP000724874">
    <property type="component" value="Unassembled WGS sequence"/>
</dbReference>
<dbReference type="EMBL" id="JADNYJ010000232">
    <property type="protein sequence ID" value="KAF8873644.1"/>
    <property type="molecule type" value="Genomic_DNA"/>
</dbReference>
<dbReference type="AlphaFoldDB" id="A0A9P5N8F8"/>
<sequence>MNLTLSGSEGEVQCALADFSNDELDYEVTSANALTVQMWRVEIPEAEVKMMMEMEESEEQEDGQEMEAEEEEAEAVMEVGTESTSKKRKWEEAACASKSGKVVRNGSQGEEEEAMGEVWVTHCPGPTRVTGLDEGGEEALESGEGSKGGQEKNMILYVGKLQEVHRKRRMNGKVTCREMIRKMEDLVVEVEGLVVDVKAFYECRQKLSVYFIDYSMPDTDDLHFVPDNGTAAPI</sequence>
<evidence type="ECO:0000313" key="2">
    <source>
        <dbReference type="Proteomes" id="UP000724874"/>
    </source>
</evidence>
<accession>A0A9P5N8F8</accession>
<proteinExistence type="predicted"/>
<reference evidence="1" key="1">
    <citation type="submission" date="2020-11" db="EMBL/GenBank/DDBJ databases">
        <authorList>
            <consortium name="DOE Joint Genome Institute"/>
            <person name="Ahrendt S."/>
            <person name="Riley R."/>
            <person name="Andreopoulos W."/>
            <person name="LaButti K."/>
            <person name="Pangilinan J."/>
            <person name="Ruiz-duenas F.J."/>
            <person name="Barrasa J.M."/>
            <person name="Sanchez-Garcia M."/>
            <person name="Camarero S."/>
            <person name="Miyauchi S."/>
            <person name="Serrano A."/>
            <person name="Linde D."/>
            <person name="Babiker R."/>
            <person name="Drula E."/>
            <person name="Ayuso-Fernandez I."/>
            <person name="Pacheco R."/>
            <person name="Padilla G."/>
            <person name="Ferreira P."/>
            <person name="Barriuso J."/>
            <person name="Kellner H."/>
            <person name="Castanera R."/>
            <person name="Alfaro M."/>
            <person name="Ramirez L."/>
            <person name="Pisabarro A.G."/>
            <person name="Kuo A."/>
            <person name="Tritt A."/>
            <person name="Lipzen A."/>
            <person name="He G."/>
            <person name="Yan M."/>
            <person name="Ng V."/>
            <person name="Cullen D."/>
            <person name="Martin F."/>
            <person name="Rosso M.-N."/>
            <person name="Henrissat B."/>
            <person name="Hibbett D."/>
            <person name="Martinez A.T."/>
            <person name="Grigoriev I.V."/>
        </authorList>
    </citation>
    <scope>NUCLEOTIDE SEQUENCE</scope>
    <source>
        <strain evidence="1">AH 44721</strain>
    </source>
</reference>